<dbReference type="Proteomes" id="UP000324632">
    <property type="component" value="Chromosome 8"/>
</dbReference>
<evidence type="ECO:0000256" key="1">
    <source>
        <dbReference type="SAM" id="MobiDB-lite"/>
    </source>
</evidence>
<name>A0A5A9P6W3_9TELE</name>
<sequence length="114" mass="12568">MRKTRQWVRAERAECECGTVAALYPLCAQASSTTLLLFAYSVVATEATLSQPALSLDEYDARHSPDPSEVRSRSASPCTPPVTTRLRFRIIGLFFTPLNGCAKRAVEKTYGLAR</sequence>
<reference evidence="2 3" key="1">
    <citation type="journal article" date="2019" name="Mol. Ecol. Resour.">
        <title>Chromosome-level genome assembly of Triplophysa tibetana, a fish adapted to the harsh high-altitude environment of the Tibetan Plateau.</title>
        <authorList>
            <person name="Yang X."/>
            <person name="Liu H."/>
            <person name="Ma Z."/>
            <person name="Zou Y."/>
            <person name="Zou M."/>
            <person name="Mao Y."/>
            <person name="Li X."/>
            <person name="Wang H."/>
            <person name="Chen T."/>
            <person name="Wang W."/>
            <person name="Yang R."/>
        </authorList>
    </citation>
    <scope>NUCLEOTIDE SEQUENCE [LARGE SCALE GENOMIC DNA]</scope>
    <source>
        <strain evidence="2">TTIB1903HZAU</strain>
        <tissue evidence="2">Muscle</tissue>
    </source>
</reference>
<proteinExistence type="predicted"/>
<dbReference type="AlphaFoldDB" id="A0A5A9P6W3"/>
<dbReference type="EMBL" id="SOYY01000008">
    <property type="protein sequence ID" value="KAA0717688.1"/>
    <property type="molecule type" value="Genomic_DNA"/>
</dbReference>
<protein>
    <submittedName>
        <fullName evidence="2">Uncharacterized protein</fullName>
    </submittedName>
</protein>
<keyword evidence="3" id="KW-1185">Reference proteome</keyword>
<organism evidence="2 3">
    <name type="scientific">Triplophysa tibetana</name>
    <dbReference type="NCBI Taxonomy" id="1572043"/>
    <lineage>
        <taxon>Eukaryota</taxon>
        <taxon>Metazoa</taxon>
        <taxon>Chordata</taxon>
        <taxon>Craniata</taxon>
        <taxon>Vertebrata</taxon>
        <taxon>Euteleostomi</taxon>
        <taxon>Actinopterygii</taxon>
        <taxon>Neopterygii</taxon>
        <taxon>Teleostei</taxon>
        <taxon>Ostariophysi</taxon>
        <taxon>Cypriniformes</taxon>
        <taxon>Nemacheilidae</taxon>
        <taxon>Triplophysa</taxon>
    </lineage>
</organism>
<comment type="caution">
    <text evidence="2">The sequence shown here is derived from an EMBL/GenBank/DDBJ whole genome shotgun (WGS) entry which is preliminary data.</text>
</comment>
<evidence type="ECO:0000313" key="3">
    <source>
        <dbReference type="Proteomes" id="UP000324632"/>
    </source>
</evidence>
<gene>
    <name evidence="2" type="ORF">E1301_Tti014535</name>
</gene>
<accession>A0A5A9P6W3</accession>
<feature type="compositionally biased region" description="Basic and acidic residues" evidence="1">
    <location>
        <begin position="59"/>
        <end position="72"/>
    </location>
</feature>
<evidence type="ECO:0000313" key="2">
    <source>
        <dbReference type="EMBL" id="KAA0717688.1"/>
    </source>
</evidence>
<feature type="region of interest" description="Disordered" evidence="1">
    <location>
        <begin position="58"/>
        <end position="80"/>
    </location>
</feature>